<dbReference type="InterPro" id="IPR003439">
    <property type="entry name" value="ABC_transporter-like_ATP-bd"/>
</dbReference>
<gene>
    <name evidence="6" type="ORF">GB883_09530</name>
</gene>
<dbReference type="GO" id="GO:0016887">
    <property type="term" value="F:ATP hydrolysis activity"/>
    <property type="evidence" value="ECO:0007669"/>
    <property type="project" value="InterPro"/>
</dbReference>
<dbReference type="Gene3D" id="3.40.50.300">
    <property type="entry name" value="P-loop containing nucleotide triphosphate hydrolases"/>
    <property type="match status" value="1"/>
</dbReference>
<dbReference type="InterPro" id="IPR050153">
    <property type="entry name" value="Metal_Ion_Import_ABC"/>
</dbReference>
<dbReference type="GO" id="GO:0005524">
    <property type="term" value="F:ATP binding"/>
    <property type="evidence" value="ECO:0007669"/>
    <property type="project" value="UniProtKB-KW"/>
</dbReference>
<organism evidence="6 7">
    <name type="scientific">Georgenia thermotolerans</name>
    <dbReference type="NCBI Taxonomy" id="527326"/>
    <lineage>
        <taxon>Bacteria</taxon>
        <taxon>Bacillati</taxon>
        <taxon>Actinomycetota</taxon>
        <taxon>Actinomycetes</taxon>
        <taxon>Micrococcales</taxon>
        <taxon>Bogoriellaceae</taxon>
        <taxon>Georgenia</taxon>
    </lineage>
</organism>
<dbReference type="OrthoDB" id="5296765at2"/>
<dbReference type="InterPro" id="IPR017871">
    <property type="entry name" value="ABC_transporter-like_CS"/>
</dbReference>
<dbReference type="RefSeq" id="WP_152202464.1">
    <property type="nucleotide sequence ID" value="NZ_VUKF01000014.1"/>
</dbReference>
<dbReference type="Pfam" id="PF00005">
    <property type="entry name" value="ABC_tran"/>
    <property type="match status" value="1"/>
</dbReference>
<comment type="similarity">
    <text evidence="1">Belongs to the ABC transporter superfamily.</text>
</comment>
<evidence type="ECO:0000313" key="7">
    <source>
        <dbReference type="Proteomes" id="UP000451860"/>
    </source>
</evidence>
<dbReference type="SMART" id="SM00382">
    <property type="entry name" value="AAA"/>
    <property type="match status" value="1"/>
</dbReference>
<evidence type="ECO:0000256" key="4">
    <source>
        <dbReference type="ARBA" id="ARBA00022840"/>
    </source>
</evidence>
<dbReference type="PROSITE" id="PS00211">
    <property type="entry name" value="ABC_TRANSPORTER_1"/>
    <property type="match status" value="1"/>
</dbReference>
<evidence type="ECO:0000256" key="1">
    <source>
        <dbReference type="ARBA" id="ARBA00005417"/>
    </source>
</evidence>
<sequence>MLELDRVGFGYPGRGWLFRDVSLAVPAGTATAVLGPNGRGKTTLVRCAAGLLAPREGAVRCGGAVGYVPQARGGAFAYRAVDMVVMGRTRLIGVFATPGRADRIAALEAMGRVGIGHLAERRFPTLSGGEQQLVLIARAIAAECPTLVLDEPCAALDLQNQARVLRLLRRLVGEGLAVLLTTHHPDHALALADAAVLMMAPHDVRAGAARDLLTDGALSELYGVEVRTVTYREGGTQRRAVVTPFGAGRGEVPAGPAG</sequence>
<evidence type="ECO:0000259" key="5">
    <source>
        <dbReference type="PROSITE" id="PS50893"/>
    </source>
</evidence>
<dbReference type="PROSITE" id="PS50893">
    <property type="entry name" value="ABC_TRANSPORTER_2"/>
    <property type="match status" value="1"/>
</dbReference>
<keyword evidence="3" id="KW-0547">Nucleotide-binding</keyword>
<dbReference type="Proteomes" id="UP000451860">
    <property type="component" value="Unassembled WGS sequence"/>
</dbReference>
<dbReference type="InterPro" id="IPR003593">
    <property type="entry name" value="AAA+_ATPase"/>
</dbReference>
<dbReference type="EMBL" id="WHJE01000036">
    <property type="protein sequence ID" value="KAE8764313.1"/>
    <property type="molecule type" value="Genomic_DNA"/>
</dbReference>
<dbReference type="PANTHER" id="PTHR42734">
    <property type="entry name" value="METAL TRANSPORT SYSTEM ATP-BINDING PROTEIN TM_0124-RELATED"/>
    <property type="match status" value="1"/>
</dbReference>
<accession>A0A7J5UQY9</accession>
<evidence type="ECO:0000256" key="2">
    <source>
        <dbReference type="ARBA" id="ARBA00022448"/>
    </source>
</evidence>
<proteinExistence type="inferred from homology"/>
<feature type="domain" description="ABC transporter" evidence="5">
    <location>
        <begin position="2"/>
        <end position="225"/>
    </location>
</feature>
<protein>
    <submittedName>
        <fullName evidence="6">ATP-binding cassette domain-containing protein</fullName>
    </submittedName>
</protein>
<reference evidence="6 7" key="1">
    <citation type="submission" date="2019-10" db="EMBL/GenBank/DDBJ databases">
        <title>Georgenia wutianyii sp. nov. and Georgenia yuyongxinii sp. nov. isolated from plateau pika (Ochotona curzoniae) in the Qinghai-Tibet plateau of China.</title>
        <authorList>
            <person name="Tian Z."/>
        </authorList>
    </citation>
    <scope>NUCLEOTIDE SEQUENCE [LARGE SCALE GENOMIC DNA]</scope>
    <source>
        <strain evidence="6 7">DSM 21501</strain>
    </source>
</reference>
<dbReference type="AlphaFoldDB" id="A0A7J5UQY9"/>
<dbReference type="InterPro" id="IPR027417">
    <property type="entry name" value="P-loop_NTPase"/>
</dbReference>
<keyword evidence="2" id="KW-0813">Transport</keyword>
<name>A0A7J5UQY9_9MICO</name>
<evidence type="ECO:0000256" key="3">
    <source>
        <dbReference type="ARBA" id="ARBA00022741"/>
    </source>
</evidence>
<keyword evidence="4 6" id="KW-0067">ATP-binding</keyword>
<dbReference type="PANTHER" id="PTHR42734:SF6">
    <property type="entry name" value="MOLYBDATE IMPORT ATP-BINDING PROTEIN MOLC"/>
    <property type="match status" value="1"/>
</dbReference>
<comment type="caution">
    <text evidence="6">The sequence shown here is derived from an EMBL/GenBank/DDBJ whole genome shotgun (WGS) entry which is preliminary data.</text>
</comment>
<evidence type="ECO:0000313" key="6">
    <source>
        <dbReference type="EMBL" id="KAE8764313.1"/>
    </source>
</evidence>
<dbReference type="SUPFAM" id="SSF52540">
    <property type="entry name" value="P-loop containing nucleoside triphosphate hydrolases"/>
    <property type="match status" value="1"/>
</dbReference>
<keyword evidence="7" id="KW-1185">Reference proteome</keyword>